<keyword evidence="2" id="KW-1185">Reference proteome</keyword>
<gene>
    <name evidence="1" type="ORF">WBA_LOCUS6868</name>
</gene>
<evidence type="ECO:0000313" key="1">
    <source>
        <dbReference type="EMBL" id="VDM13482.1"/>
    </source>
</evidence>
<accession>A0A3P7FSB8</accession>
<organism evidence="1 2">
    <name type="scientific">Wuchereria bancrofti</name>
    <dbReference type="NCBI Taxonomy" id="6293"/>
    <lineage>
        <taxon>Eukaryota</taxon>
        <taxon>Metazoa</taxon>
        <taxon>Ecdysozoa</taxon>
        <taxon>Nematoda</taxon>
        <taxon>Chromadorea</taxon>
        <taxon>Rhabditida</taxon>
        <taxon>Spirurina</taxon>
        <taxon>Spiruromorpha</taxon>
        <taxon>Filarioidea</taxon>
        <taxon>Onchocercidae</taxon>
        <taxon>Wuchereria</taxon>
    </lineage>
</organism>
<evidence type="ECO:0000313" key="2">
    <source>
        <dbReference type="Proteomes" id="UP000270924"/>
    </source>
</evidence>
<dbReference type="InParanoid" id="A0A3P7FSB8"/>
<protein>
    <submittedName>
        <fullName evidence="1">Uncharacterized protein</fullName>
    </submittedName>
</protein>
<dbReference type="EMBL" id="UYWW01004401">
    <property type="protein sequence ID" value="VDM13482.1"/>
    <property type="molecule type" value="Genomic_DNA"/>
</dbReference>
<dbReference type="AlphaFoldDB" id="A0A3P7FSB8"/>
<proteinExistence type="predicted"/>
<name>A0A3P7FSB8_WUCBA</name>
<sequence length="81" mass="9463">MCHEVCSINVNINAELEKFWKLEMTGIKESPSEDDDDKALQHFKTIWKIPYQTIWKIPVLICPSNYQSILEIFVLNAPLLK</sequence>
<reference evidence="1 2" key="1">
    <citation type="submission" date="2018-11" db="EMBL/GenBank/DDBJ databases">
        <authorList>
            <consortium name="Pathogen Informatics"/>
        </authorList>
    </citation>
    <scope>NUCLEOTIDE SEQUENCE [LARGE SCALE GENOMIC DNA]</scope>
</reference>
<dbReference type="Proteomes" id="UP000270924">
    <property type="component" value="Unassembled WGS sequence"/>
</dbReference>